<dbReference type="Proteomes" id="UP001059663">
    <property type="component" value="Chromosome"/>
</dbReference>
<protein>
    <submittedName>
        <fullName evidence="1">Uncharacterized protein</fullName>
    </submittedName>
</protein>
<evidence type="ECO:0000313" key="2">
    <source>
        <dbReference type="Proteomes" id="UP001059663"/>
    </source>
</evidence>
<sequence length="130" mass="14369">MTTEPAPGRARRSRPRLARDTIVGWMVLVLFVSLLSVVIVVRESLHLSVTERANAAVAQEIEEFRTFTPGGRRPRDLQALHLGGAAAAGLPVAAEPEQRRGDRRVRRQGGRRDDLPWTRRALAGGVRPHP</sequence>
<dbReference type="EMBL" id="CP087977">
    <property type="protein sequence ID" value="UUZ43761.1"/>
    <property type="molecule type" value="Genomic_DNA"/>
</dbReference>
<proteinExistence type="predicted"/>
<accession>A0AC61U1C6</accession>
<gene>
    <name evidence="1" type="ORF">LP422_13210</name>
</gene>
<organism evidence="1 2">
    <name type="scientific">Janibacter limosus</name>
    <dbReference type="NCBI Taxonomy" id="53458"/>
    <lineage>
        <taxon>Bacteria</taxon>
        <taxon>Bacillati</taxon>
        <taxon>Actinomycetota</taxon>
        <taxon>Actinomycetes</taxon>
        <taxon>Micrococcales</taxon>
        <taxon>Intrasporangiaceae</taxon>
        <taxon>Janibacter</taxon>
    </lineage>
</organism>
<reference evidence="1" key="1">
    <citation type="submission" date="2021-11" db="EMBL/GenBank/DDBJ databases">
        <title>Study of the species diversity of bacterial strains isolated from a unique natural object - Shulgan-Tash cave (Bashkiria).</title>
        <authorList>
            <person name="Sazanova A.L."/>
            <person name="Chirak E.R."/>
            <person name="Safronova V.I."/>
        </authorList>
    </citation>
    <scope>NUCLEOTIDE SEQUENCE</scope>
    <source>
        <strain evidence="1">P1</strain>
    </source>
</reference>
<evidence type="ECO:0000313" key="1">
    <source>
        <dbReference type="EMBL" id="UUZ43761.1"/>
    </source>
</evidence>
<name>A0AC61U1C6_9MICO</name>